<dbReference type="Gene3D" id="3.20.20.70">
    <property type="entry name" value="Aldolase class I"/>
    <property type="match status" value="1"/>
</dbReference>
<gene>
    <name evidence="4" type="ORF">Q4T40_09755</name>
</gene>
<dbReference type="InterPro" id="IPR051799">
    <property type="entry name" value="NADH_flavin_oxidoreductase"/>
</dbReference>
<dbReference type="EMBL" id="JAUOZS010000001">
    <property type="protein sequence ID" value="MDT8901525.1"/>
    <property type="molecule type" value="Genomic_DNA"/>
</dbReference>
<dbReference type="SUPFAM" id="SSF51395">
    <property type="entry name" value="FMN-linked oxidoreductases"/>
    <property type="match status" value="1"/>
</dbReference>
<dbReference type="CDD" id="cd02803">
    <property type="entry name" value="OYE_like_FMN_family"/>
    <property type="match status" value="1"/>
</dbReference>
<dbReference type="PANTHER" id="PTHR43656">
    <property type="entry name" value="BINDING OXIDOREDUCTASE, PUTATIVE (AFU_ORTHOLOGUE AFUA_2G08260)-RELATED"/>
    <property type="match status" value="1"/>
</dbReference>
<proteinExistence type="predicted"/>
<reference evidence="4 5" key="1">
    <citation type="submission" date="2023-07" db="EMBL/GenBank/DDBJ databases">
        <title>The novel representative of Negativicutes class, Anaeroselena agilis gen. nov. sp. nov.</title>
        <authorList>
            <person name="Prokofeva M.I."/>
            <person name="Elcheninov A.G."/>
            <person name="Klyukina A."/>
            <person name="Kublanov I.V."/>
            <person name="Frolov E.N."/>
            <person name="Podosokorskaya O.A."/>
        </authorList>
    </citation>
    <scope>NUCLEOTIDE SEQUENCE [LARGE SCALE GENOMIC DNA]</scope>
    <source>
        <strain evidence="4 5">4137-cl</strain>
    </source>
</reference>
<dbReference type="PANTHER" id="PTHR43656:SF2">
    <property type="entry name" value="BINDING OXIDOREDUCTASE, PUTATIVE (AFU_ORTHOLOGUE AFUA_2G08260)-RELATED"/>
    <property type="match status" value="1"/>
</dbReference>
<dbReference type="Proteomes" id="UP001254848">
    <property type="component" value="Unassembled WGS sequence"/>
</dbReference>
<sequence length="397" mass="43182">MATVFERTALAGMRPANRIIRSATHEGLGDREDFPARLAERYIRLAQGGVGAIITGYAGVSRDGRAWPNMLMIDDDAYVAAYREVTEAVRPHGVPLIMQLAHGGGRTEPAVTGEEAKAPSRHRYKGAGTTARELTEGEIEAIVGAFVRGIIRAWRSGFDGAQLHAAHGYLLAQFLSPALNRRRDRWGGSTDNRFRVVREIVSRARATVGDFPLLVKLSAYDFDDGGMRLEESARLAELCREATVDAIEVSCGNDNWFCVVRSPKVPVEAIVELSPALRGASWLKKKIAALLIPRMFTTYDEQENYNVAAAAAIRAAAGIPVIVVGGIRRLEAIEAIIAAGQADYVSMCRPLVIEPDIVAKMRDGRQAGSRCINCNYCLIGVGANPLKCYYGRLPGKD</sequence>
<comment type="caution">
    <text evidence="4">The sequence shown here is derived from an EMBL/GenBank/DDBJ whole genome shotgun (WGS) entry which is preliminary data.</text>
</comment>
<evidence type="ECO:0000313" key="4">
    <source>
        <dbReference type="EMBL" id="MDT8901525.1"/>
    </source>
</evidence>
<feature type="domain" description="NADH:flavin oxidoreductase/NADH oxidase N-terminal" evidence="3">
    <location>
        <begin position="16"/>
        <end position="249"/>
    </location>
</feature>
<evidence type="ECO:0000256" key="1">
    <source>
        <dbReference type="ARBA" id="ARBA00022630"/>
    </source>
</evidence>
<dbReference type="RefSeq" id="WP_413780034.1">
    <property type="nucleotide sequence ID" value="NZ_JAUOZS010000001.1"/>
</dbReference>
<evidence type="ECO:0000259" key="3">
    <source>
        <dbReference type="Pfam" id="PF00724"/>
    </source>
</evidence>
<dbReference type="Pfam" id="PF00724">
    <property type="entry name" value="Oxidored_FMN"/>
    <property type="match status" value="1"/>
</dbReference>
<dbReference type="InterPro" id="IPR001155">
    <property type="entry name" value="OxRdtase_FMN_N"/>
</dbReference>
<keyword evidence="5" id="KW-1185">Reference proteome</keyword>
<keyword evidence="2" id="KW-0560">Oxidoreductase</keyword>
<name>A0ABU3NYM5_9FIRM</name>
<dbReference type="InterPro" id="IPR013785">
    <property type="entry name" value="Aldolase_TIM"/>
</dbReference>
<protein>
    <submittedName>
        <fullName evidence="4">NADH:flavin oxidoreductase</fullName>
    </submittedName>
</protein>
<accession>A0ABU3NYM5</accession>
<organism evidence="4 5">
    <name type="scientific">Anaeroselena agilis</name>
    <dbReference type="NCBI Taxonomy" id="3063788"/>
    <lineage>
        <taxon>Bacteria</taxon>
        <taxon>Bacillati</taxon>
        <taxon>Bacillota</taxon>
        <taxon>Negativicutes</taxon>
        <taxon>Acetonemataceae</taxon>
        <taxon>Anaeroselena</taxon>
    </lineage>
</organism>
<evidence type="ECO:0000256" key="2">
    <source>
        <dbReference type="ARBA" id="ARBA00023002"/>
    </source>
</evidence>
<keyword evidence="1" id="KW-0285">Flavoprotein</keyword>
<evidence type="ECO:0000313" key="5">
    <source>
        <dbReference type="Proteomes" id="UP001254848"/>
    </source>
</evidence>